<keyword evidence="3 4" id="KW-0067">ATP-binding</keyword>
<evidence type="ECO:0000313" key="6">
    <source>
        <dbReference type="EMBL" id="HIR61067.1"/>
    </source>
</evidence>
<comment type="similarity">
    <text evidence="1 5">Belongs to the 5-formyltetrahydrofolate cyclo-ligase family.</text>
</comment>
<comment type="catalytic activity">
    <reaction evidence="5">
        <text>(6S)-5-formyl-5,6,7,8-tetrahydrofolate + ATP = (6R)-5,10-methenyltetrahydrofolate + ADP + phosphate</text>
        <dbReference type="Rhea" id="RHEA:10488"/>
        <dbReference type="ChEBI" id="CHEBI:30616"/>
        <dbReference type="ChEBI" id="CHEBI:43474"/>
        <dbReference type="ChEBI" id="CHEBI:57455"/>
        <dbReference type="ChEBI" id="CHEBI:57457"/>
        <dbReference type="ChEBI" id="CHEBI:456216"/>
        <dbReference type="EC" id="6.3.3.2"/>
    </reaction>
</comment>
<dbReference type="GO" id="GO:0030272">
    <property type="term" value="F:5-formyltetrahydrofolate cyclo-ligase activity"/>
    <property type="evidence" value="ECO:0007669"/>
    <property type="project" value="UniProtKB-EC"/>
</dbReference>
<keyword evidence="2 4" id="KW-0547">Nucleotide-binding</keyword>
<feature type="binding site" evidence="4">
    <location>
        <position position="56"/>
    </location>
    <ligand>
        <name>substrate</name>
    </ligand>
</feature>
<dbReference type="NCBIfam" id="TIGR02727">
    <property type="entry name" value="MTHFS_bact"/>
    <property type="match status" value="1"/>
</dbReference>
<reference evidence="6" key="1">
    <citation type="submission" date="2020-10" db="EMBL/GenBank/DDBJ databases">
        <authorList>
            <person name="Gilroy R."/>
        </authorList>
    </citation>
    <scope>NUCLEOTIDE SEQUENCE</scope>
    <source>
        <strain evidence="6">CHK189-12415</strain>
    </source>
</reference>
<evidence type="ECO:0000256" key="3">
    <source>
        <dbReference type="ARBA" id="ARBA00022840"/>
    </source>
</evidence>
<feature type="binding site" evidence="4">
    <location>
        <begin position="144"/>
        <end position="152"/>
    </location>
    <ligand>
        <name>ATP</name>
        <dbReference type="ChEBI" id="CHEBI:30616"/>
    </ligand>
</feature>
<dbReference type="EC" id="6.3.3.2" evidence="5"/>
<dbReference type="Pfam" id="PF01812">
    <property type="entry name" value="5-FTHF_cyc-lig"/>
    <property type="match status" value="1"/>
</dbReference>
<feature type="binding site" evidence="4">
    <location>
        <begin position="10"/>
        <end position="14"/>
    </location>
    <ligand>
        <name>ATP</name>
        <dbReference type="ChEBI" id="CHEBI:30616"/>
    </ligand>
</feature>
<comment type="cofactor">
    <cofactor evidence="5">
        <name>Mg(2+)</name>
        <dbReference type="ChEBI" id="CHEBI:18420"/>
    </cofactor>
</comment>
<dbReference type="GO" id="GO:0009396">
    <property type="term" value="P:folic acid-containing compound biosynthetic process"/>
    <property type="evidence" value="ECO:0007669"/>
    <property type="project" value="TreeGrafter"/>
</dbReference>
<dbReference type="PANTHER" id="PTHR23407:SF1">
    <property type="entry name" value="5-FORMYLTETRAHYDROFOLATE CYCLO-LIGASE"/>
    <property type="match status" value="1"/>
</dbReference>
<evidence type="ECO:0000256" key="4">
    <source>
        <dbReference type="PIRSR" id="PIRSR006806-1"/>
    </source>
</evidence>
<dbReference type="SUPFAM" id="SSF100950">
    <property type="entry name" value="NagB/RpiA/CoA transferase-like"/>
    <property type="match status" value="1"/>
</dbReference>
<evidence type="ECO:0000313" key="7">
    <source>
        <dbReference type="Proteomes" id="UP000824241"/>
    </source>
</evidence>
<evidence type="ECO:0000256" key="2">
    <source>
        <dbReference type="ARBA" id="ARBA00022741"/>
    </source>
</evidence>
<protein>
    <recommendedName>
        <fullName evidence="5">5-formyltetrahydrofolate cyclo-ligase</fullName>
        <ecNumber evidence="5">6.3.3.2</ecNumber>
    </recommendedName>
</protein>
<dbReference type="PIRSF" id="PIRSF006806">
    <property type="entry name" value="FTHF_cligase"/>
    <property type="match status" value="1"/>
</dbReference>
<reference evidence="6" key="2">
    <citation type="journal article" date="2021" name="PeerJ">
        <title>Extensive microbial diversity within the chicken gut microbiome revealed by metagenomics and culture.</title>
        <authorList>
            <person name="Gilroy R."/>
            <person name="Ravi A."/>
            <person name="Getino M."/>
            <person name="Pursley I."/>
            <person name="Horton D.L."/>
            <person name="Alikhan N.F."/>
            <person name="Baker D."/>
            <person name="Gharbi K."/>
            <person name="Hall N."/>
            <person name="Watson M."/>
            <person name="Adriaenssens E.M."/>
            <person name="Foster-Nyarko E."/>
            <person name="Jarju S."/>
            <person name="Secka A."/>
            <person name="Antonio M."/>
            <person name="Oren A."/>
            <person name="Chaudhuri R.R."/>
            <person name="La Ragione R."/>
            <person name="Hildebrand F."/>
            <person name="Pallen M.J."/>
        </authorList>
    </citation>
    <scope>NUCLEOTIDE SEQUENCE</scope>
    <source>
        <strain evidence="6">CHK189-12415</strain>
    </source>
</reference>
<gene>
    <name evidence="6" type="ORF">IAB37_05790</name>
</gene>
<dbReference type="EMBL" id="DVHA01000184">
    <property type="protein sequence ID" value="HIR61067.1"/>
    <property type="molecule type" value="Genomic_DNA"/>
</dbReference>
<dbReference type="PANTHER" id="PTHR23407">
    <property type="entry name" value="ATPASE INHIBITOR/5-FORMYLTETRAHYDROFOLATE CYCLO-LIGASE"/>
    <property type="match status" value="1"/>
</dbReference>
<proteinExistence type="inferred from homology"/>
<organism evidence="6 7">
    <name type="scientific">Candidatus Faecivivens stercoravium</name>
    <dbReference type="NCBI Taxonomy" id="2840803"/>
    <lineage>
        <taxon>Bacteria</taxon>
        <taxon>Bacillati</taxon>
        <taxon>Bacillota</taxon>
        <taxon>Clostridia</taxon>
        <taxon>Eubacteriales</taxon>
        <taxon>Oscillospiraceae</taxon>
        <taxon>Oscillospiraceae incertae sedis</taxon>
        <taxon>Candidatus Faecivivens</taxon>
    </lineage>
</organism>
<name>A0A9D1DY26_9FIRM</name>
<keyword evidence="5" id="KW-0460">Magnesium</keyword>
<comment type="caution">
    <text evidence="6">The sequence shown here is derived from an EMBL/GenBank/DDBJ whole genome shotgun (WGS) entry which is preliminary data.</text>
</comment>
<accession>A0A9D1DY26</accession>
<dbReference type="InterPro" id="IPR002698">
    <property type="entry name" value="FTHF_cligase"/>
</dbReference>
<dbReference type="AlphaFoldDB" id="A0A9D1DY26"/>
<evidence type="ECO:0000256" key="1">
    <source>
        <dbReference type="ARBA" id="ARBA00010638"/>
    </source>
</evidence>
<dbReference type="Proteomes" id="UP000824241">
    <property type="component" value="Unassembled WGS sequence"/>
</dbReference>
<dbReference type="Gene3D" id="3.40.50.10420">
    <property type="entry name" value="NagB/RpiA/CoA transferase-like"/>
    <property type="match status" value="1"/>
</dbReference>
<dbReference type="GO" id="GO:0035999">
    <property type="term" value="P:tetrahydrofolate interconversion"/>
    <property type="evidence" value="ECO:0007669"/>
    <property type="project" value="TreeGrafter"/>
</dbReference>
<keyword evidence="6" id="KW-0436">Ligase</keyword>
<dbReference type="InterPro" id="IPR024185">
    <property type="entry name" value="FTHF_cligase-like_sf"/>
</dbReference>
<dbReference type="GO" id="GO:0046872">
    <property type="term" value="F:metal ion binding"/>
    <property type="evidence" value="ECO:0007669"/>
    <property type="project" value="UniProtKB-KW"/>
</dbReference>
<keyword evidence="5" id="KW-0479">Metal-binding</keyword>
<feature type="binding site" evidence="4">
    <location>
        <position position="61"/>
    </location>
    <ligand>
        <name>substrate</name>
    </ligand>
</feature>
<sequence length="204" mass="23156">MRYTDIREVKKALRQEFKTIRRSFLPDDKGSRDGKILQKLTALPEYRESPLLLTYVSTAIEVDTHRLIEQAVSDGKRVAVPWCVPGKVEMKFFYVNALSELAPGTFGVLEPVPEKAEELPLAAGMLLHSFCVLPGLGFDLEGYRLGYGKGYYDRFLSRYPGVTAGVCYTACLKTRLPHGRYDRRADILVTEKFIKRFPASDDIR</sequence>
<evidence type="ECO:0000256" key="5">
    <source>
        <dbReference type="RuleBase" id="RU361279"/>
    </source>
</evidence>
<dbReference type="InterPro" id="IPR037171">
    <property type="entry name" value="NagB/RpiA_transferase-like"/>
</dbReference>
<dbReference type="GO" id="GO:0005524">
    <property type="term" value="F:ATP binding"/>
    <property type="evidence" value="ECO:0007669"/>
    <property type="project" value="UniProtKB-KW"/>
</dbReference>